<dbReference type="InterPro" id="IPR036147">
    <property type="entry name" value="Anti-sigma_E_RseA_N_sf"/>
</dbReference>
<comment type="caution">
    <text evidence="3">The sequence shown here is derived from an EMBL/GenBank/DDBJ whole genome shotgun (WGS) entry which is preliminary data.</text>
</comment>
<protein>
    <submittedName>
        <fullName evidence="3">Sigma-E factor negative regulatory protein</fullName>
    </submittedName>
</protein>
<dbReference type="SUPFAM" id="SSF89069">
    <property type="entry name" value="N-terminal, cytoplasmic domain of anti-sigmaE factor RseA"/>
    <property type="match status" value="1"/>
</dbReference>
<sequence length="96" mass="10233">MDTNKKNREYISLLLDGEIPDTDQELAMAALGEPDGRQAWDIFNHIGDVLRAEATADLSPGFSERLAARLADEPTPTKRVAGSAEPAASSAVAAPR</sequence>
<feature type="domain" description="Anti sigma-E protein RseA N-terminal" evidence="2">
    <location>
        <begin position="8"/>
        <end position="88"/>
    </location>
</feature>
<gene>
    <name evidence="3" type="ORF">NX782_13015</name>
</gene>
<evidence type="ECO:0000313" key="4">
    <source>
        <dbReference type="Proteomes" id="UP001205560"/>
    </source>
</evidence>
<accession>A0ABT2A7E6</accession>
<dbReference type="EMBL" id="JANUGX010000014">
    <property type="protein sequence ID" value="MCS0590120.1"/>
    <property type="molecule type" value="Genomic_DNA"/>
</dbReference>
<dbReference type="InterPro" id="IPR005572">
    <property type="entry name" value="Anti-sigma_E_RseA_N"/>
</dbReference>
<keyword evidence="4" id="KW-1185">Reference proteome</keyword>
<dbReference type="Proteomes" id="UP001205560">
    <property type="component" value="Unassembled WGS sequence"/>
</dbReference>
<organism evidence="3 4">
    <name type="scientific">Massilia norwichensis</name>
    <dbReference type="NCBI Taxonomy" id="1442366"/>
    <lineage>
        <taxon>Bacteria</taxon>
        <taxon>Pseudomonadati</taxon>
        <taxon>Pseudomonadota</taxon>
        <taxon>Betaproteobacteria</taxon>
        <taxon>Burkholderiales</taxon>
        <taxon>Oxalobacteraceae</taxon>
        <taxon>Telluria group</taxon>
        <taxon>Massilia</taxon>
    </lineage>
</organism>
<evidence type="ECO:0000313" key="3">
    <source>
        <dbReference type="EMBL" id="MCS0590120.1"/>
    </source>
</evidence>
<dbReference type="Pfam" id="PF03872">
    <property type="entry name" value="RseA_N"/>
    <property type="match status" value="1"/>
</dbReference>
<dbReference type="InterPro" id="IPR052383">
    <property type="entry name" value="Anti-sigma-E_RseA-like"/>
</dbReference>
<name>A0ABT2A7E6_9BURK</name>
<evidence type="ECO:0000259" key="2">
    <source>
        <dbReference type="Pfam" id="PF03872"/>
    </source>
</evidence>
<dbReference type="CDD" id="cd16328">
    <property type="entry name" value="RseA_N"/>
    <property type="match status" value="1"/>
</dbReference>
<reference evidence="3 4" key="1">
    <citation type="submission" date="2022-08" db="EMBL/GenBank/DDBJ databases">
        <title>Reclassification of Massilia species as members of the genera Telluria, Duganella, Pseudoduganella, Mokoshia gen. nov. and Zemynaea gen. nov. using orthogonal and non-orthogonal genome-based approaches.</title>
        <authorList>
            <person name="Bowman J.P."/>
        </authorList>
    </citation>
    <scope>NUCLEOTIDE SEQUENCE [LARGE SCALE GENOMIC DNA]</scope>
    <source>
        <strain evidence="3 4">LMG 28164</strain>
    </source>
</reference>
<proteinExistence type="predicted"/>
<feature type="region of interest" description="Disordered" evidence="1">
    <location>
        <begin position="72"/>
        <end position="96"/>
    </location>
</feature>
<dbReference type="Gene3D" id="1.10.10.880">
    <property type="entry name" value="Anti sigma-E protein RseA, N-terminal domain"/>
    <property type="match status" value="1"/>
</dbReference>
<dbReference type="PANTHER" id="PTHR38104:SF1">
    <property type="entry name" value="ANTI-SIGMA-E FACTOR RSEA"/>
    <property type="match status" value="1"/>
</dbReference>
<feature type="compositionally biased region" description="Low complexity" evidence="1">
    <location>
        <begin position="80"/>
        <end position="96"/>
    </location>
</feature>
<evidence type="ECO:0000256" key="1">
    <source>
        <dbReference type="SAM" id="MobiDB-lite"/>
    </source>
</evidence>
<dbReference type="PANTHER" id="PTHR38104">
    <property type="match status" value="1"/>
</dbReference>
<dbReference type="RefSeq" id="WP_258845896.1">
    <property type="nucleotide sequence ID" value="NZ_JANUGX010000014.1"/>
</dbReference>